<dbReference type="InterPro" id="IPR011050">
    <property type="entry name" value="Pectin_lyase_fold/virulence"/>
</dbReference>
<dbReference type="InterPro" id="IPR012334">
    <property type="entry name" value="Pectin_lyas_fold"/>
</dbReference>
<dbReference type="InterPro" id="IPR039448">
    <property type="entry name" value="Beta_helix"/>
</dbReference>
<evidence type="ECO:0000256" key="2">
    <source>
        <dbReference type="ARBA" id="ARBA00022737"/>
    </source>
</evidence>
<accession>A0A8R1I2Q7</accession>
<evidence type="ECO:0000256" key="1">
    <source>
        <dbReference type="ARBA" id="ARBA00022536"/>
    </source>
</evidence>
<proteinExistence type="predicted"/>
<dbReference type="PANTHER" id="PTHR11219">
    <property type="entry name" value="TENEURIN AND N-ACETYLGLUCOSAMINE-1-PHOSPHODIESTER ALPHA-N-ACETYLGLUCOSAMINIDASE"/>
    <property type="match status" value="1"/>
</dbReference>
<feature type="disulfide bond" evidence="4">
    <location>
        <begin position="837"/>
        <end position="846"/>
    </location>
</feature>
<dbReference type="SMART" id="SM00710">
    <property type="entry name" value="PbH1"/>
    <property type="match status" value="9"/>
</dbReference>
<dbReference type="GO" id="GO:0008045">
    <property type="term" value="P:motor neuron axon guidance"/>
    <property type="evidence" value="ECO:0007669"/>
    <property type="project" value="TreeGrafter"/>
</dbReference>
<evidence type="ECO:0000313" key="6">
    <source>
        <dbReference type="EnsemblMetazoa" id="CJA13978.1"/>
    </source>
</evidence>
<name>A0A8R1I2Q7_CAEJA</name>
<dbReference type="Gene3D" id="2.60.40.10">
    <property type="entry name" value="Immunoglobulins"/>
    <property type="match status" value="1"/>
</dbReference>
<dbReference type="EnsemblMetazoa" id="CJA13978.1">
    <property type="protein sequence ID" value="CJA13978.1"/>
    <property type="gene ID" value="WBGene00133182"/>
</dbReference>
<dbReference type="Pfam" id="PF13229">
    <property type="entry name" value="Beta_helix"/>
    <property type="match status" value="2"/>
</dbReference>
<keyword evidence="7" id="KW-1185">Reference proteome</keyword>
<dbReference type="PANTHER" id="PTHR11219:SF70">
    <property type="entry name" value="EGF-LIKE DOMAIN-CONTAINING PROTEIN"/>
    <property type="match status" value="1"/>
</dbReference>
<reference evidence="6" key="2">
    <citation type="submission" date="2022-06" db="UniProtKB">
        <authorList>
            <consortium name="EnsemblMetazoa"/>
        </authorList>
    </citation>
    <scope>IDENTIFICATION</scope>
    <source>
        <strain evidence="6">DF5081</strain>
    </source>
</reference>
<dbReference type="Proteomes" id="UP000005237">
    <property type="component" value="Unassembled WGS sequence"/>
</dbReference>
<evidence type="ECO:0000256" key="4">
    <source>
        <dbReference type="PROSITE-ProRule" id="PRU00076"/>
    </source>
</evidence>
<keyword evidence="3 4" id="KW-1015">Disulfide bond</keyword>
<dbReference type="InterPro" id="IPR006626">
    <property type="entry name" value="PbH1"/>
</dbReference>
<dbReference type="PROSITE" id="PS50026">
    <property type="entry name" value="EGF_3"/>
    <property type="match status" value="1"/>
</dbReference>
<dbReference type="Pfam" id="PF25024">
    <property type="entry name" value="EGF_TEN"/>
    <property type="match status" value="1"/>
</dbReference>
<dbReference type="PROSITE" id="PS00022">
    <property type="entry name" value="EGF_1"/>
    <property type="match status" value="3"/>
</dbReference>
<sequence>MVTASNGGLGIFIATPQKVTVRRSSANSNNGTGMYIGSSEVILENVVVNANGYYGIHAEIQKRLEMDSVNVSAHHDATAVDLFLSADTENVKIGITNSLFYDNKKGGLRFSGSFRSPRAILRGCRFSRNFGETIQFEKFGNASLIVDKCTFLSNSYLDFDRGDSVISLKNVQGNDNELSISNCQFTKNTVHDVITIFDNSTATPSTTHISIMSNKFIQNLANSVITTNFPNVSVTENKFQDKRSTCEITYHPPASPKSEDLLRNTMVAGQQNLFCIEKYRGFQMDQPATSTGSTETGITQNPFKNEDGIIRASEEPYLIDEEVMINTGETVIIEPGTIFDFAPGVGITVAGRLVMNGTDERPIVTRGQRGNTWRGIVAKPEGVLDFKNVVSEDASIGIWIDSEKVRIENGRIVRPAVHGIEITQNSNDIVDLGGIVIEEASESAIGVDERRDDVLIKNAVIKNGVGSGIDFMTPTGNIEIQNISIDNMGGYAIHISEFPSSPLHSVLFDSVSVTNQKKGYAGVLVSGGWIQNVAMHNMIFTGNSVPSVIIALECNDGNEKLIRLENCSFEENTDIVQHVQLGNCANLQMERNRYNENNADGVGSTLVVTSDSSAKRKNGVMELVKNNFTDNGGIYTVTLDTNLHDAYFTDNILTGNENSGAVLKISGENAKIVTNSFDNKDSKYQIAYSDDLPIDASFNEWNGLSEEQVLDSIDAKEGSVVLHPYGIPTITADNQLDALTTIAPVTVSDSVNAQCAHLSYCSRRGTCRDGICVCPPGFVGFDCSVPLFCNCSGNGLCNLLNVCMCNIGWTGIDCSIPKCSDDCNEHGRCTAPNLCECAPGWMGVSCEKSTCEDSQCVHGYCSAGTGLCACENGWKGSRCQIPICTNCTLNGVCTKPGLCSCFEDFGGTDCSKCIGDSCDACDFDCNHGVCEPLTKTCSCSRGWAGGACDVCVVGKCDEESRIMYIQPSTAEWENANVVVNVFGDGFSITDNGSYVCTFGRTSVTGHRVSSVLLRCPIPSNLTLGRHVFSVSKPGQLTAIGNSESKPIHFTLYDGCEPSLCQGSCVGPLCICPQGKTGIFCDVIEVLPSIDKRFLEHQRANRAQEGMPYVLMLPTLTSSVLRVNSTIPNLNFIASKGILVWPEPIGSENPYEITVTAFSPAGETQIAWNVTVNPEYAVEVQNVSVDSGKAKIRGRLIPSGGVPFNRKSPVIIRIRRDNTIDEILAESDANGVVIYDYIPMLPGLYDVTMAHPNVNTDAISPVRFAIPEINLPVVGESSNSSLTLNIPGKENCQVKLIQPMVKNPEMTQQDNNRWTLDFGRFWSGEVLASVQCENGSLEIVRAPPIDYEIMPTTPEVLSLYGTEHLYEIKVPSPPPHFSTPDVDISEGSLQYLSSVSEDHHLRLTFSTSSSPLGNGTIQVNDGSKPLATIPYFFAATNKSLYYNFKICVRDEWDGQEGPLASTEVATIAIQNPQRKVDVTRVNVRLNVQWADFTLQPGTYNLLVRSQLHEPVDQIVDLSPLNTTFCIPLVSAKSKNLPTIHCSHFTDPASCDVEISSISNSNDNLPIFHFEPSVVTSSGQKVLAVPHGNLEGTIGLWNSKLDGITVAPSRRSVRINESFWINFEWQNENDGAECGIQALSIPFVFLPDSSEVPVHHTSTILIRNGDNDQICQGSKPIQPATSTLVMCNCGDGARKRCRERYHSATACGGAWNKIADDTVSLEVLAAFLSMLFECREVSVRFAELQNSLECVASIERDCPINTRKKRDVMEGFQYQSGAQYGKVLPVLNVLDAQTIRISSVFIEFVDRLQKMFPEDIMSSLSQESVDNFLEAISDQSDEGMFISEAERKIIGEKGLKLIQLWNLTVKTWTSGKTPTERLGISHQDATLLVSAADKIKSISRQNVAQDPFSMLHGYMERMLETGETEQKECAKSTVFIDKTEVEEDGQIMVQVFIQNRAVWIIL</sequence>
<keyword evidence="1 4" id="KW-0245">EGF-like domain</keyword>
<dbReference type="InterPro" id="IPR051216">
    <property type="entry name" value="Teneurin"/>
</dbReference>
<dbReference type="SMART" id="SM00181">
    <property type="entry name" value="EGF"/>
    <property type="match status" value="7"/>
</dbReference>
<organism evidence="6 7">
    <name type="scientific">Caenorhabditis japonica</name>
    <dbReference type="NCBI Taxonomy" id="281687"/>
    <lineage>
        <taxon>Eukaryota</taxon>
        <taxon>Metazoa</taxon>
        <taxon>Ecdysozoa</taxon>
        <taxon>Nematoda</taxon>
        <taxon>Chromadorea</taxon>
        <taxon>Rhabditida</taxon>
        <taxon>Rhabditina</taxon>
        <taxon>Rhabditomorpha</taxon>
        <taxon>Rhabditoidea</taxon>
        <taxon>Rhabditidae</taxon>
        <taxon>Peloderinae</taxon>
        <taxon>Caenorhabditis</taxon>
    </lineage>
</organism>
<reference evidence="7" key="1">
    <citation type="submission" date="2010-08" db="EMBL/GenBank/DDBJ databases">
        <authorList>
            <consortium name="Caenorhabditis japonica Sequencing Consortium"/>
            <person name="Wilson R.K."/>
        </authorList>
    </citation>
    <scope>NUCLEOTIDE SEQUENCE [LARGE SCALE GENOMIC DNA]</scope>
    <source>
        <strain evidence="7">DF5081</strain>
    </source>
</reference>
<dbReference type="PROSITE" id="PS01186">
    <property type="entry name" value="EGF_2"/>
    <property type="match status" value="3"/>
</dbReference>
<feature type="domain" description="EGF-like" evidence="5">
    <location>
        <begin position="815"/>
        <end position="847"/>
    </location>
</feature>
<dbReference type="InterPro" id="IPR000742">
    <property type="entry name" value="EGF"/>
</dbReference>
<evidence type="ECO:0000256" key="3">
    <source>
        <dbReference type="ARBA" id="ARBA00023157"/>
    </source>
</evidence>
<protein>
    <recommendedName>
        <fullName evidence="5">EGF-like domain-containing protein</fullName>
    </recommendedName>
</protein>
<dbReference type="Gene3D" id="2.160.20.10">
    <property type="entry name" value="Single-stranded right-handed beta-helix, Pectin lyase-like"/>
    <property type="match status" value="2"/>
</dbReference>
<dbReference type="Gene3D" id="2.10.25.10">
    <property type="entry name" value="Laminin"/>
    <property type="match status" value="4"/>
</dbReference>
<dbReference type="InterPro" id="IPR013783">
    <property type="entry name" value="Ig-like_fold"/>
</dbReference>
<dbReference type="CDD" id="cd00054">
    <property type="entry name" value="EGF_CA"/>
    <property type="match status" value="1"/>
</dbReference>
<keyword evidence="2" id="KW-0677">Repeat</keyword>
<evidence type="ECO:0000259" key="5">
    <source>
        <dbReference type="PROSITE" id="PS50026"/>
    </source>
</evidence>
<dbReference type="SUPFAM" id="SSF51126">
    <property type="entry name" value="Pectin lyase-like"/>
    <property type="match status" value="2"/>
</dbReference>
<evidence type="ECO:0000313" key="7">
    <source>
        <dbReference type="Proteomes" id="UP000005237"/>
    </source>
</evidence>
<comment type="caution">
    <text evidence="4">Lacks conserved residue(s) required for the propagation of feature annotation.</text>
</comment>
<feature type="disulfide bond" evidence="4">
    <location>
        <begin position="819"/>
        <end position="829"/>
    </location>
</feature>